<accession>A0ABN1Y0Q8</accession>
<organism evidence="4 5">
    <name type="scientific">Kitasatospora putterlickiae</name>
    <dbReference type="NCBI Taxonomy" id="221725"/>
    <lineage>
        <taxon>Bacteria</taxon>
        <taxon>Bacillati</taxon>
        <taxon>Actinomycetota</taxon>
        <taxon>Actinomycetes</taxon>
        <taxon>Kitasatosporales</taxon>
        <taxon>Streptomycetaceae</taxon>
        <taxon>Kitasatospora</taxon>
    </lineage>
</organism>
<feature type="domain" description="UspA" evidence="3">
    <location>
        <begin position="11"/>
        <end position="147"/>
    </location>
</feature>
<reference evidence="4 5" key="1">
    <citation type="journal article" date="2019" name="Int. J. Syst. Evol. Microbiol.">
        <title>The Global Catalogue of Microorganisms (GCM) 10K type strain sequencing project: providing services to taxonomists for standard genome sequencing and annotation.</title>
        <authorList>
            <consortium name="The Broad Institute Genomics Platform"/>
            <consortium name="The Broad Institute Genome Sequencing Center for Infectious Disease"/>
            <person name="Wu L."/>
            <person name="Ma J."/>
        </authorList>
    </citation>
    <scope>NUCLEOTIDE SEQUENCE [LARGE SCALE GENOMIC DNA]</scope>
    <source>
        <strain evidence="4 5">JCM 12393</strain>
    </source>
</reference>
<dbReference type="SUPFAM" id="SSF52402">
    <property type="entry name" value="Adenine nucleotide alpha hydrolases-like"/>
    <property type="match status" value="2"/>
</dbReference>
<evidence type="ECO:0000259" key="3">
    <source>
        <dbReference type="Pfam" id="PF00582"/>
    </source>
</evidence>
<evidence type="ECO:0000313" key="4">
    <source>
        <dbReference type="EMBL" id="GAA1394651.1"/>
    </source>
</evidence>
<gene>
    <name evidence="4" type="ORF">GCM10009639_29030</name>
</gene>
<dbReference type="Pfam" id="PF00582">
    <property type="entry name" value="Usp"/>
    <property type="match status" value="2"/>
</dbReference>
<dbReference type="CDD" id="cd00293">
    <property type="entry name" value="USP-like"/>
    <property type="match status" value="1"/>
</dbReference>
<comment type="caution">
    <text evidence="4">The sequence shown here is derived from an EMBL/GenBank/DDBJ whole genome shotgun (WGS) entry which is preliminary data.</text>
</comment>
<sequence length="294" mass="30976">MTATTSGRGGRPVVLGVDSDPQPTATAWAADAAERRGLPLRLVHAVPSVAREFRPSDEGHYHKALRERADEALDRAAGEARARHPGLAITTVVEEDVPAPALCRESARASLVVLGTQRLSRVAEMLSLASVTVPVSAQARCPVVVVPGPEHTGQDPPFVVVGVDGSPAAAHAVRFALDLAAERRAGLRAVRVRQRAPFDRTDPLTAEAELRRELVAGTAGPHARHPGVPLVHEVVHGHPVEELARVSEHALAVVVGRRGDGGFTGMRLGSVPHGLLRRARCPVITVPAPPDGGR</sequence>
<dbReference type="PRINTS" id="PR01438">
    <property type="entry name" value="UNVRSLSTRESS"/>
</dbReference>
<feature type="region of interest" description="Disordered" evidence="2">
    <location>
        <begin position="1"/>
        <end position="22"/>
    </location>
</feature>
<proteinExistence type="inferred from homology"/>
<keyword evidence="5" id="KW-1185">Reference proteome</keyword>
<dbReference type="RefSeq" id="WP_344334027.1">
    <property type="nucleotide sequence ID" value="NZ_BAAAKJ010000152.1"/>
</dbReference>
<comment type="similarity">
    <text evidence="1">Belongs to the universal stress protein A family.</text>
</comment>
<feature type="domain" description="UspA" evidence="3">
    <location>
        <begin position="159"/>
        <end position="287"/>
    </location>
</feature>
<dbReference type="Gene3D" id="3.40.50.620">
    <property type="entry name" value="HUPs"/>
    <property type="match status" value="2"/>
</dbReference>
<dbReference type="Proteomes" id="UP001499863">
    <property type="component" value="Unassembled WGS sequence"/>
</dbReference>
<dbReference type="InterPro" id="IPR006015">
    <property type="entry name" value="Universal_stress_UspA"/>
</dbReference>
<evidence type="ECO:0000313" key="5">
    <source>
        <dbReference type="Proteomes" id="UP001499863"/>
    </source>
</evidence>
<evidence type="ECO:0000256" key="1">
    <source>
        <dbReference type="ARBA" id="ARBA00008791"/>
    </source>
</evidence>
<dbReference type="EMBL" id="BAAAKJ010000152">
    <property type="protein sequence ID" value="GAA1394651.1"/>
    <property type="molecule type" value="Genomic_DNA"/>
</dbReference>
<dbReference type="InterPro" id="IPR014729">
    <property type="entry name" value="Rossmann-like_a/b/a_fold"/>
</dbReference>
<dbReference type="PANTHER" id="PTHR46268">
    <property type="entry name" value="STRESS RESPONSE PROTEIN NHAX"/>
    <property type="match status" value="1"/>
</dbReference>
<protein>
    <submittedName>
        <fullName evidence="4">Universal stress protein</fullName>
    </submittedName>
</protein>
<name>A0ABN1Y0Q8_9ACTN</name>
<evidence type="ECO:0000256" key="2">
    <source>
        <dbReference type="SAM" id="MobiDB-lite"/>
    </source>
</evidence>
<dbReference type="PANTHER" id="PTHR46268:SF6">
    <property type="entry name" value="UNIVERSAL STRESS PROTEIN UP12"/>
    <property type="match status" value="1"/>
</dbReference>
<dbReference type="InterPro" id="IPR006016">
    <property type="entry name" value="UspA"/>
</dbReference>